<keyword evidence="1" id="KW-1133">Transmembrane helix</keyword>
<evidence type="ECO:0000256" key="1">
    <source>
        <dbReference type="SAM" id="Phobius"/>
    </source>
</evidence>
<feature type="transmembrane region" description="Helical" evidence="1">
    <location>
        <begin position="78"/>
        <end position="97"/>
    </location>
</feature>
<feature type="transmembrane region" description="Helical" evidence="1">
    <location>
        <begin position="104"/>
        <end position="132"/>
    </location>
</feature>
<comment type="caution">
    <text evidence="2">The sequence shown here is derived from an EMBL/GenBank/DDBJ whole genome shotgun (WGS) entry which is preliminary data.</text>
</comment>
<feature type="transmembrane region" description="Helical" evidence="1">
    <location>
        <begin position="12"/>
        <end position="29"/>
    </location>
</feature>
<proteinExistence type="predicted"/>
<sequence>MKNQMTKELVLSGVFIAMGLVLPIAFHAIGGGGPVFLPMHIPVLIAGFFLGWPFALAVGVFTPLISSLLTGMPPFFPVLPYMMLELATYGVIVSLLYRNLKMNVYVSLIISMACGRVMAGVAVWTLATFFMAKLPSPVVFVQGAILKGIPGIIIQIIFIPAIVLAAKKFNPTTELRKSA</sequence>
<protein>
    <submittedName>
        <fullName evidence="2">ECF transporter S component</fullName>
    </submittedName>
</protein>
<keyword evidence="1" id="KW-0812">Transmembrane</keyword>
<organism evidence="2 3">
    <name type="scientific">Clostridium simiarum</name>
    <dbReference type="NCBI Taxonomy" id="2841506"/>
    <lineage>
        <taxon>Bacteria</taxon>
        <taxon>Bacillati</taxon>
        <taxon>Bacillota</taxon>
        <taxon>Clostridia</taxon>
        <taxon>Eubacteriales</taxon>
        <taxon>Clostridiaceae</taxon>
        <taxon>Clostridium</taxon>
    </lineage>
</organism>
<dbReference type="InterPro" id="IPR024529">
    <property type="entry name" value="ECF_trnsprt_substrate-spec"/>
</dbReference>
<reference evidence="2 3" key="1">
    <citation type="submission" date="2021-06" db="EMBL/GenBank/DDBJ databases">
        <authorList>
            <person name="Sun Q."/>
            <person name="Li D."/>
        </authorList>
    </citation>
    <scope>NUCLEOTIDE SEQUENCE [LARGE SCALE GENOMIC DNA]</scope>
    <source>
        <strain evidence="2 3">MSJ-4</strain>
    </source>
</reference>
<feature type="transmembrane region" description="Helical" evidence="1">
    <location>
        <begin position="41"/>
        <end position="66"/>
    </location>
</feature>
<feature type="transmembrane region" description="Helical" evidence="1">
    <location>
        <begin position="144"/>
        <end position="166"/>
    </location>
</feature>
<gene>
    <name evidence="2" type="ORF">KQI89_02965</name>
</gene>
<keyword evidence="1" id="KW-0472">Membrane</keyword>
<dbReference type="Pfam" id="PF12822">
    <property type="entry name" value="ECF_trnsprt"/>
    <property type="match status" value="1"/>
</dbReference>
<keyword evidence="3" id="KW-1185">Reference proteome</keyword>
<accession>A0ABS6EWV7</accession>
<evidence type="ECO:0000313" key="3">
    <source>
        <dbReference type="Proteomes" id="UP000736583"/>
    </source>
</evidence>
<dbReference type="RefSeq" id="WP_216455823.1">
    <property type="nucleotide sequence ID" value="NZ_JAHLQL010000001.1"/>
</dbReference>
<dbReference type="EMBL" id="JAHLQL010000001">
    <property type="protein sequence ID" value="MBU5590712.1"/>
    <property type="molecule type" value="Genomic_DNA"/>
</dbReference>
<dbReference type="Proteomes" id="UP000736583">
    <property type="component" value="Unassembled WGS sequence"/>
</dbReference>
<evidence type="ECO:0000313" key="2">
    <source>
        <dbReference type="EMBL" id="MBU5590712.1"/>
    </source>
</evidence>
<name>A0ABS6EWV7_9CLOT</name>